<sequence>MVRSSLTNYIAFADFLRNSRIGYYDESSNSIQPLSFKSGTPISDLYQVIKAGEENIAPAGDAVTFSSVKLIPPIGGRDVPAVGKNYAEHAKYQRIIACGEEIYLHPKFTKTVDYEGEIGVIVGKWGFRINEEDVLNHVWGYTIINDDTFCPKGPIAIPARHLPRVLLTLSEGQALQTGGVLATGIPGDEVPVAVTGLGMLRNNIAAMASVNYTTKALEKQSNIAMTNTAKSRNDVGLSTINAKQLYYRKCGTKDGPPIVFVYGLGGTMEHWTPTITALTLIENRSLHFFDLEGHDLSSTSPLTPLSISSLCLRPHSMGCLIAVFFVLTNPGLVKKLILVGTPPSPLPEAASKGMSLPGQDPEGYAKACSALMLIVTGDEDKEVSPPEMYQGIVGKMKKCRGVQVLEKMGHWHTF</sequence>
<dbReference type="Gene3D" id="3.40.50.1820">
    <property type="entry name" value="alpha/beta hydrolase"/>
    <property type="match status" value="1"/>
</dbReference>
<dbReference type="OrthoDB" id="194468at2759"/>
<keyword evidence="4" id="KW-0378">Hydrolase</keyword>
<dbReference type="Proteomes" id="UP000250266">
    <property type="component" value="Unassembled WGS sequence"/>
</dbReference>
<gene>
    <name evidence="4" type="ORF">K432DRAFT_438125</name>
</gene>
<dbReference type="InterPro" id="IPR011234">
    <property type="entry name" value="Fumarylacetoacetase-like_C"/>
</dbReference>
<keyword evidence="5" id="KW-1185">Reference proteome</keyword>
<dbReference type="Pfam" id="PF01557">
    <property type="entry name" value="FAA_hydrolase"/>
    <property type="match status" value="1"/>
</dbReference>
<dbReference type="PANTHER" id="PTHR11820">
    <property type="entry name" value="ACYLPYRUVASE"/>
    <property type="match status" value="1"/>
</dbReference>
<organism evidence="4 5">
    <name type="scientific">Lepidopterella palustris CBS 459.81</name>
    <dbReference type="NCBI Taxonomy" id="1314670"/>
    <lineage>
        <taxon>Eukaryota</taxon>
        <taxon>Fungi</taxon>
        <taxon>Dikarya</taxon>
        <taxon>Ascomycota</taxon>
        <taxon>Pezizomycotina</taxon>
        <taxon>Dothideomycetes</taxon>
        <taxon>Pleosporomycetidae</taxon>
        <taxon>Mytilinidiales</taxon>
        <taxon>Argynnaceae</taxon>
        <taxon>Lepidopterella</taxon>
    </lineage>
</organism>
<comment type="similarity">
    <text evidence="1">Belongs to the FAH family.</text>
</comment>
<dbReference type="InterPro" id="IPR029058">
    <property type="entry name" value="AB_hydrolase_fold"/>
</dbReference>
<protein>
    <submittedName>
        <fullName evidence="4">Alpha/beta-hydrolase</fullName>
    </submittedName>
</protein>
<dbReference type="PANTHER" id="PTHR11820:SF7">
    <property type="entry name" value="ACYLPYRUVASE FAHD1, MITOCHONDRIAL"/>
    <property type="match status" value="1"/>
</dbReference>
<evidence type="ECO:0000313" key="4">
    <source>
        <dbReference type="EMBL" id="OCK74014.1"/>
    </source>
</evidence>
<accession>A0A8E2J9R6</accession>
<dbReference type="SUPFAM" id="SSF56529">
    <property type="entry name" value="FAH"/>
    <property type="match status" value="1"/>
</dbReference>
<evidence type="ECO:0000256" key="1">
    <source>
        <dbReference type="ARBA" id="ARBA00010211"/>
    </source>
</evidence>
<feature type="domain" description="Fumarylacetoacetase-like C-terminal" evidence="3">
    <location>
        <begin position="96"/>
        <end position="148"/>
    </location>
</feature>
<evidence type="ECO:0000256" key="2">
    <source>
        <dbReference type="ARBA" id="ARBA00022723"/>
    </source>
</evidence>
<evidence type="ECO:0000313" key="5">
    <source>
        <dbReference type="Proteomes" id="UP000250266"/>
    </source>
</evidence>
<dbReference type="Gene3D" id="3.90.850.10">
    <property type="entry name" value="Fumarylacetoacetase-like, C-terminal domain"/>
    <property type="match status" value="1"/>
</dbReference>
<dbReference type="SUPFAM" id="SSF53474">
    <property type="entry name" value="alpha/beta-Hydrolases"/>
    <property type="match status" value="1"/>
</dbReference>
<evidence type="ECO:0000259" key="3">
    <source>
        <dbReference type="Pfam" id="PF01557"/>
    </source>
</evidence>
<dbReference type="InterPro" id="IPR036663">
    <property type="entry name" value="Fumarylacetoacetase_C_sf"/>
</dbReference>
<dbReference type="GO" id="GO:0018773">
    <property type="term" value="F:acetylpyruvate hydrolase activity"/>
    <property type="evidence" value="ECO:0007669"/>
    <property type="project" value="TreeGrafter"/>
</dbReference>
<name>A0A8E2J9R6_9PEZI</name>
<keyword evidence="2" id="KW-0479">Metal-binding</keyword>
<dbReference type="AlphaFoldDB" id="A0A8E2J9R6"/>
<reference evidence="4 5" key="1">
    <citation type="journal article" date="2016" name="Nat. Commun.">
        <title>Ectomycorrhizal ecology is imprinted in the genome of the dominant symbiotic fungus Cenococcum geophilum.</title>
        <authorList>
            <consortium name="DOE Joint Genome Institute"/>
            <person name="Peter M."/>
            <person name="Kohler A."/>
            <person name="Ohm R.A."/>
            <person name="Kuo A."/>
            <person name="Krutzmann J."/>
            <person name="Morin E."/>
            <person name="Arend M."/>
            <person name="Barry K.W."/>
            <person name="Binder M."/>
            <person name="Choi C."/>
            <person name="Clum A."/>
            <person name="Copeland A."/>
            <person name="Grisel N."/>
            <person name="Haridas S."/>
            <person name="Kipfer T."/>
            <person name="LaButti K."/>
            <person name="Lindquist E."/>
            <person name="Lipzen A."/>
            <person name="Maire R."/>
            <person name="Meier B."/>
            <person name="Mihaltcheva S."/>
            <person name="Molinier V."/>
            <person name="Murat C."/>
            <person name="Poggeler S."/>
            <person name="Quandt C.A."/>
            <person name="Sperisen C."/>
            <person name="Tritt A."/>
            <person name="Tisserant E."/>
            <person name="Crous P.W."/>
            <person name="Henrissat B."/>
            <person name="Nehls U."/>
            <person name="Egli S."/>
            <person name="Spatafora J.W."/>
            <person name="Grigoriev I.V."/>
            <person name="Martin F.M."/>
        </authorList>
    </citation>
    <scope>NUCLEOTIDE SEQUENCE [LARGE SCALE GENOMIC DNA]</scope>
    <source>
        <strain evidence="4 5">CBS 459.81</strain>
    </source>
</reference>
<dbReference type="GO" id="GO:0046872">
    <property type="term" value="F:metal ion binding"/>
    <property type="evidence" value="ECO:0007669"/>
    <property type="project" value="UniProtKB-KW"/>
</dbReference>
<proteinExistence type="inferred from homology"/>
<dbReference type="EMBL" id="KV745585">
    <property type="protein sequence ID" value="OCK74014.1"/>
    <property type="molecule type" value="Genomic_DNA"/>
</dbReference>